<reference evidence="6" key="2">
    <citation type="submission" date="2023-06" db="EMBL/GenBank/DDBJ databases">
        <authorList>
            <consortium name="Lawrence Berkeley National Laboratory"/>
            <person name="Haridas S."/>
            <person name="Hensen N."/>
            <person name="Bonometti L."/>
            <person name="Westerberg I."/>
            <person name="Brannstrom I.O."/>
            <person name="Guillou S."/>
            <person name="Cros-Aarteil S."/>
            <person name="Calhoun S."/>
            <person name="Kuo A."/>
            <person name="Mondo S."/>
            <person name="Pangilinan J."/>
            <person name="Riley R."/>
            <person name="Labutti K."/>
            <person name="Andreopoulos B."/>
            <person name="Lipzen A."/>
            <person name="Chen C."/>
            <person name="Yanf M."/>
            <person name="Daum C."/>
            <person name="Ng V."/>
            <person name="Clum A."/>
            <person name="Steindorff A."/>
            <person name="Ohm R."/>
            <person name="Martin F."/>
            <person name="Silar P."/>
            <person name="Natvig D."/>
            <person name="Lalanne C."/>
            <person name="Gautier V."/>
            <person name="Ament-Velasquez S.L."/>
            <person name="Kruys A."/>
            <person name="Hutchinson M.I."/>
            <person name="Powell A.J."/>
            <person name="Barry K."/>
            <person name="Miller A.N."/>
            <person name="Grigoriev I.V."/>
            <person name="Debuchy R."/>
            <person name="Gladieux P."/>
            <person name="Thoren M.H."/>
            <person name="Johannesson H."/>
        </authorList>
    </citation>
    <scope>NUCLEOTIDE SEQUENCE</scope>
    <source>
        <strain evidence="6">CBS 168.71</strain>
    </source>
</reference>
<protein>
    <recommendedName>
        <fullName evidence="5">Glucose-methanol-choline oxidoreductase N-terminal domain-containing protein</fullName>
    </recommendedName>
</protein>
<comment type="caution">
    <text evidence="6">The sequence shown here is derived from an EMBL/GenBank/DDBJ whole genome shotgun (WGS) entry which is preliminary data.</text>
</comment>
<feature type="active site" description="Proton acceptor" evidence="2">
    <location>
        <position position="592"/>
    </location>
</feature>
<dbReference type="Gene3D" id="3.50.50.60">
    <property type="entry name" value="FAD/NAD(P)-binding domain"/>
    <property type="match status" value="1"/>
</dbReference>
<dbReference type="GO" id="GO:0044550">
    <property type="term" value="P:secondary metabolite biosynthetic process"/>
    <property type="evidence" value="ECO:0007669"/>
    <property type="project" value="TreeGrafter"/>
</dbReference>
<dbReference type="AlphaFoldDB" id="A0AAE0H753"/>
<dbReference type="RefSeq" id="XP_062654718.1">
    <property type="nucleotide sequence ID" value="XM_062800960.1"/>
</dbReference>
<evidence type="ECO:0000259" key="5">
    <source>
        <dbReference type="PROSITE" id="PS00624"/>
    </source>
</evidence>
<feature type="active site" description="Proton donor" evidence="2">
    <location>
        <position position="549"/>
    </location>
</feature>
<dbReference type="GO" id="GO:0050660">
    <property type="term" value="F:flavin adenine dinucleotide binding"/>
    <property type="evidence" value="ECO:0007669"/>
    <property type="project" value="InterPro"/>
</dbReference>
<dbReference type="InterPro" id="IPR012132">
    <property type="entry name" value="GMC_OxRdtase"/>
</dbReference>
<feature type="binding site" evidence="3">
    <location>
        <position position="274"/>
    </location>
    <ligand>
        <name>FAD</name>
        <dbReference type="ChEBI" id="CHEBI:57692"/>
    </ligand>
</feature>
<feature type="signal peptide" evidence="4">
    <location>
        <begin position="1"/>
        <end position="17"/>
    </location>
</feature>
<organism evidence="6 7">
    <name type="scientific">Chaetomium fimeti</name>
    <dbReference type="NCBI Taxonomy" id="1854472"/>
    <lineage>
        <taxon>Eukaryota</taxon>
        <taxon>Fungi</taxon>
        <taxon>Dikarya</taxon>
        <taxon>Ascomycota</taxon>
        <taxon>Pezizomycotina</taxon>
        <taxon>Sordariomycetes</taxon>
        <taxon>Sordariomycetidae</taxon>
        <taxon>Sordariales</taxon>
        <taxon>Chaetomiaceae</taxon>
        <taxon>Chaetomium</taxon>
    </lineage>
</organism>
<name>A0AAE0H753_9PEZI</name>
<dbReference type="Gene3D" id="3.30.560.10">
    <property type="entry name" value="Glucose Oxidase, domain 3"/>
    <property type="match status" value="1"/>
</dbReference>
<dbReference type="GeneID" id="87837908"/>
<dbReference type="InterPro" id="IPR036188">
    <property type="entry name" value="FAD/NAD-bd_sf"/>
</dbReference>
<dbReference type="PROSITE" id="PS00624">
    <property type="entry name" value="GMC_OXRED_2"/>
    <property type="match status" value="1"/>
</dbReference>
<evidence type="ECO:0000256" key="2">
    <source>
        <dbReference type="PIRSR" id="PIRSR000137-1"/>
    </source>
</evidence>
<feature type="chain" id="PRO_5042001246" description="Glucose-methanol-choline oxidoreductase N-terminal domain-containing protein" evidence="4">
    <location>
        <begin position="18"/>
        <end position="617"/>
    </location>
</feature>
<dbReference type="PANTHER" id="PTHR11552">
    <property type="entry name" value="GLUCOSE-METHANOL-CHOLINE GMC OXIDOREDUCTASE"/>
    <property type="match status" value="1"/>
</dbReference>
<sequence>MGLIGAAFVSLAALTSAASIPTSHVKRQTTELRDKYDIVIVGAGTSGLTVANRLTEAFPSKNVLVIEYGDVHATTPGTFDPPTDWITSNPDAPPTWAFTSLPNPDMADTQAFVQAGQVVGGSSAVNGMFFDRGSRFDYDSWTEAAGPEFSQCANKWNWQGIFPFFQKSVTFTEPSAEIAQRYNYTWDVAAYGGSTPIHSSFASFQWADQPLLRKVWQEMGINTPEECAGGDKEGICWVPTSQHPVTARRSHAGLGHYEDVLPRANYDLLVKHQVVRVVYPDGPDAGPPLVEARSLADGQLFNVTVDGEVIVSAGALHTPTVLQRSGIGAASFLGSVGIPLTLDLPGVGANLQDHSGPPVSWNYTQPYEFFPLPSEMAGNATFKADAIAGFDETPARGPYTLAGGNSAIFVSLPHMTADHAAITDQIRAMLLALANLLDNPEAPSLETPWATTEAPGTAWSFLLHPLSRGTVRLDPADPLEKPILDYRAGSNPVDAAVQLAQVRYLRRLLETPTMVAHGVSEIAPGAGIADDDAALEQYVRSKSTLSFMHPCCTAAMMPKSRGGVVGPDLKVHGAKGLRVVDMSVMPLVPAAHLSATAYAVGEKAADIIIKGWKKQGW</sequence>
<dbReference type="PIRSF" id="PIRSF000137">
    <property type="entry name" value="Alcohol_oxidase"/>
    <property type="match status" value="1"/>
</dbReference>
<gene>
    <name evidence="6" type="ORF">B0H64DRAFT_330810</name>
</gene>
<keyword evidence="4" id="KW-0732">Signal</keyword>
<evidence type="ECO:0000256" key="3">
    <source>
        <dbReference type="PIRSR" id="PIRSR000137-2"/>
    </source>
</evidence>
<feature type="binding site" evidence="3">
    <location>
        <position position="118"/>
    </location>
    <ligand>
        <name>FAD</name>
        <dbReference type="ChEBI" id="CHEBI:57692"/>
    </ligand>
</feature>
<comment type="cofactor">
    <cofactor evidence="3">
        <name>FAD</name>
        <dbReference type="ChEBI" id="CHEBI:57692"/>
    </cofactor>
</comment>
<dbReference type="SUPFAM" id="SSF51905">
    <property type="entry name" value="FAD/NAD(P)-binding domain"/>
    <property type="match status" value="1"/>
</dbReference>
<evidence type="ECO:0000256" key="4">
    <source>
        <dbReference type="SAM" id="SignalP"/>
    </source>
</evidence>
<dbReference type="PANTHER" id="PTHR11552:SF115">
    <property type="entry name" value="DEHYDROGENASE XPTC-RELATED"/>
    <property type="match status" value="1"/>
</dbReference>
<dbReference type="SUPFAM" id="SSF54373">
    <property type="entry name" value="FAD-linked reductases, C-terminal domain"/>
    <property type="match status" value="1"/>
</dbReference>
<feature type="binding site" evidence="3">
    <location>
        <begin position="45"/>
        <end position="46"/>
    </location>
    <ligand>
        <name>FAD</name>
        <dbReference type="ChEBI" id="CHEBI:57692"/>
    </ligand>
</feature>
<evidence type="ECO:0000313" key="6">
    <source>
        <dbReference type="EMBL" id="KAK3291204.1"/>
    </source>
</evidence>
<dbReference type="EMBL" id="JAUEPN010000010">
    <property type="protein sequence ID" value="KAK3291204.1"/>
    <property type="molecule type" value="Genomic_DNA"/>
</dbReference>
<proteinExistence type="inferred from homology"/>
<dbReference type="InterPro" id="IPR000172">
    <property type="entry name" value="GMC_OxRdtase_N"/>
</dbReference>
<dbReference type="GO" id="GO:0016614">
    <property type="term" value="F:oxidoreductase activity, acting on CH-OH group of donors"/>
    <property type="evidence" value="ECO:0007669"/>
    <property type="project" value="InterPro"/>
</dbReference>
<dbReference type="Pfam" id="PF00732">
    <property type="entry name" value="GMC_oxred_N"/>
    <property type="match status" value="1"/>
</dbReference>
<keyword evidence="7" id="KW-1185">Reference proteome</keyword>
<dbReference type="InterPro" id="IPR007867">
    <property type="entry name" value="GMC_OxRtase_C"/>
</dbReference>
<accession>A0AAE0H753</accession>
<reference evidence="6" key="1">
    <citation type="journal article" date="2023" name="Mol. Phylogenet. Evol.">
        <title>Genome-scale phylogeny and comparative genomics of the fungal order Sordariales.</title>
        <authorList>
            <person name="Hensen N."/>
            <person name="Bonometti L."/>
            <person name="Westerberg I."/>
            <person name="Brannstrom I.O."/>
            <person name="Guillou S."/>
            <person name="Cros-Aarteil S."/>
            <person name="Calhoun S."/>
            <person name="Haridas S."/>
            <person name="Kuo A."/>
            <person name="Mondo S."/>
            <person name="Pangilinan J."/>
            <person name="Riley R."/>
            <person name="LaButti K."/>
            <person name="Andreopoulos B."/>
            <person name="Lipzen A."/>
            <person name="Chen C."/>
            <person name="Yan M."/>
            <person name="Daum C."/>
            <person name="Ng V."/>
            <person name="Clum A."/>
            <person name="Steindorff A."/>
            <person name="Ohm R.A."/>
            <person name="Martin F."/>
            <person name="Silar P."/>
            <person name="Natvig D.O."/>
            <person name="Lalanne C."/>
            <person name="Gautier V."/>
            <person name="Ament-Velasquez S.L."/>
            <person name="Kruys A."/>
            <person name="Hutchinson M.I."/>
            <person name="Powell A.J."/>
            <person name="Barry K."/>
            <person name="Miller A.N."/>
            <person name="Grigoriev I.V."/>
            <person name="Debuchy R."/>
            <person name="Gladieux P."/>
            <person name="Hiltunen Thoren M."/>
            <person name="Johannesson H."/>
        </authorList>
    </citation>
    <scope>NUCLEOTIDE SEQUENCE</scope>
    <source>
        <strain evidence="6">CBS 168.71</strain>
    </source>
</reference>
<comment type="similarity">
    <text evidence="1">Belongs to the GMC oxidoreductase family.</text>
</comment>
<evidence type="ECO:0000256" key="1">
    <source>
        <dbReference type="ARBA" id="ARBA00010790"/>
    </source>
</evidence>
<keyword evidence="3" id="KW-0285">Flavoprotein</keyword>
<dbReference type="Proteomes" id="UP001278766">
    <property type="component" value="Unassembled WGS sequence"/>
</dbReference>
<evidence type="ECO:0000313" key="7">
    <source>
        <dbReference type="Proteomes" id="UP001278766"/>
    </source>
</evidence>
<dbReference type="Pfam" id="PF05199">
    <property type="entry name" value="GMC_oxred_C"/>
    <property type="match status" value="1"/>
</dbReference>
<keyword evidence="3" id="KW-0274">FAD</keyword>
<feature type="domain" description="Glucose-methanol-choline oxidoreductase N-terminal" evidence="5">
    <location>
        <begin position="314"/>
        <end position="328"/>
    </location>
</feature>